<evidence type="ECO:0000256" key="2">
    <source>
        <dbReference type="ARBA" id="ARBA00022692"/>
    </source>
</evidence>
<dbReference type="GO" id="GO:0016765">
    <property type="term" value="F:transferase activity, transferring alkyl or aryl (other than methyl) groups"/>
    <property type="evidence" value="ECO:0007669"/>
    <property type="project" value="InterPro"/>
</dbReference>
<organism evidence="6 7">
    <name type="scientific">Ktedonosporobacter rubrisoli</name>
    <dbReference type="NCBI Taxonomy" id="2509675"/>
    <lineage>
        <taxon>Bacteria</taxon>
        <taxon>Bacillati</taxon>
        <taxon>Chloroflexota</taxon>
        <taxon>Ktedonobacteria</taxon>
        <taxon>Ktedonobacterales</taxon>
        <taxon>Ktedonosporobacteraceae</taxon>
        <taxon>Ktedonosporobacter</taxon>
    </lineage>
</organism>
<evidence type="ECO:0000256" key="5">
    <source>
        <dbReference type="SAM" id="Phobius"/>
    </source>
</evidence>
<evidence type="ECO:0000313" key="6">
    <source>
        <dbReference type="EMBL" id="QBD79480.1"/>
    </source>
</evidence>
<dbReference type="Proteomes" id="UP000290365">
    <property type="component" value="Chromosome"/>
</dbReference>
<dbReference type="CDD" id="cd13956">
    <property type="entry name" value="PT_UbiA"/>
    <property type="match status" value="1"/>
</dbReference>
<dbReference type="InterPro" id="IPR044878">
    <property type="entry name" value="UbiA_sf"/>
</dbReference>
<feature type="transmembrane region" description="Helical" evidence="5">
    <location>
        <begin position="139"/>
        <end position="159"/>
    </location>
</feature>
<feature type="transmembrane region" description="Helical" evidence="5">
    <location>
        <begin position="45"/>
        <end position="66"/>
    </location>
</feature>
<proteinExistence type="predicted"/>
<evidence type="ECO:0008006" key="8">
    <source>
        <dbReference type="Google" id="ProtNLM"/>
    </source>
</evidence>
<dbReference type="AlphaFoldDB" id="A0A4P6JVU8"/>
<keyword evidence="2 5" id="KW-0812">Transmembrane</keyword>
<dbReference type="PANTHER" id="PTHR42723">
    <property type="entry name" value="CHLOROPHYLL SYNTHASE"/>
    <property type="match status" value="1"/>
</dbReference>
<reference evidence="6 7" key="1">
    <citation type="submission" date="2019-01" db="EMBL/GenBank/DDBJ databases">
        <title>Ktedonosporobacter rubrisoli SCAWS-G2.</title>
        <authorList>
            <person name="Huang Y."/>
            <person name="Yan B."/>
        </authorList>
    </citation>
    <scope>NUCLEOTIDE SEQUENCE [LARGE SCALE GENOMIC DNA]</scope>
    <source>
        <strain evidence="6 7">SCAWS-G2</strain>
    </source>
</reference>
<dbReference type="Pfam" id="PF01040">
    <property type="entry name" value="UbiA"/>
    <property type="match status" value="1"/>
</dbReference>
<dbReference type="GO" id="GO:0016020">
    <property type="term" value="C:membrane"/>
    <property type="evidence" value="ECO:0007669"/>
    <property type="project" value="UniProtKB-SubCell"/>
</dbReference>
<dbReference type="RefSeq" id="WP_129890532.1">
    <property type="nucleotide sequence ID" value="NZ_CP035758.1"/>
</dbReference>
<evidence type="ECO:0000256" key="1">
    <source>
        <dbReference type="ARBA" id="ARBA00004141"/>
    </source>
</evidence>
<accession>A0A4P6JVU8</accession>
<evidence type="ECO:0000256" key="3">
    <source>
        <dbReference type="ARBA" id="ARBA00022989"/>
    </source>
</evidence>
<keyword evidence="3 5" id="KW-1133">Transmembrane helix</keyword>
<keyword evidence="4 5" id="KW-0472">Membrane</keyword>
<evidence type="ECO:0000313" key="7">
    <source>
        <dbReference type="Proteomes" id="UP000290365"/>
    </source>
</evidence>
<dbReference type="InterPro" id="IPR050475">
    <property type="entry name" value="Prenyltransferase_related"/>
</dbReference>
<feature type="transmembrane region" description="Helical" evidence="5">
    <location>
        <begin position="238"/>
        <end position="258"/>
    </location>
</feature>
<dbReference type="Gene3D" id="1.10.357.140">
    <property type="entry name" value="UbiA prenyltransferase"/>
    <property type="match status" value="1"/>
</dbReference>
<dbReference type="PANTHER" id="PTHR42723:SF1">
    <property type="entry name" value="CHLOROPHYLL SYNTHASE, CHLOROPLASTIC"/>
    <property type="match status" value="1"/>
</dbReference>
<keyword evidence="7" id="KW-1185">Reference proteome</keyword>
<feature type="transmembrane region" description="Helical" evidence="5">
    <location>
        <begin position="196"/>
        <end position="226"/>
    </location>
</feature>
<evidence type="ECO:0000256" key="4">
    <source>
        <dbReference type="ARBA" id="ARBA00023136"/>
    </source>
</evidence>
<feature type="transmembrane region" description="Helical" evidence="5">
    <location>
        <begin position="115"/>
        <end position="132"/>
    </location>
</feature>
<feature type="transmembrane region" description="Helical" evidence="5">
    <location>
        <begin position="87"/>
        <end position="109"/>
    </location>
</feature>
<dbReference type="KEGG" id="kbs:EPA93_27270"/>
<feature type="transmembrane region" description="Helical" evidence="5">
    <location>
        <begin position="270"/>
        <end position="290"/>
    </location>
</feature>
<gene>
    <name evidence="6" type="ORF">EPA93_27270</name>
</gene>
<feature type="transmembrane region" description="Helical" evidence="5">
    <location>
        <begin position="12"/>
        <end position="39"/>
    </location>
</feature>
<feature type="transmembrane region" description="Helical" evidence="5">
    <location>
        <begin position="165"/>
        <end position="184"/>
    </location>
</feature>
<dbReference type="OrthoDB" id="163765at2"/>
<protein>
    <recommendedName>
        <fullName evidence="8">Ubiquinone biosynthesis protein UbiA</fullName>
    </recommendedName>
</protein>
<sequence length="291" mass="31495">MDVAKKRRPAEIARGLFLLAHPGPVFFHIVAVTLCTFVAAWPHFAWSRMALLIAAHTAMQLAIAILNDYCDREQDKGSKKPKPIPLGLIHAHEALILGILFIALMLLLLWPLNGMALLISLLYLALGLSYNLGLKATPLSGIVFALFIPLIPIYAFAGMDHLPLWLLWLIPVAAVLGITLNLANSLPDLEEDRQQGVHTLAVALGVTGTFVACPLLLLLSMLLIGLLASTHVVPAQPWLLIPTLLIALAALGALPLLSGPHRPISSRKRYFYALVMICLLLAAGWLIGALI</sequence>
<dbReference type="InterPro" id="IPR000537">
    <property type="entry name" value="UbiA_prenyltransferase"/>
</dbReference>
<name>A0A4P6JVU8_KTERU</name>
<dbReference type="EMBL" id="CP035758">
    <property type="protein sequence ID" value="QBD79480.1"/>
    <property type="molecule type" value="Genomic_DNA"/>
</dbReference>
<comment type="subcellular location">
    <subcellularLocation>
        <location evidence="1">Membrane</location>
        <topology evidence="1">Multi-pass membrane protein</topology>
    </subcellularLocation>
</comment>